<dbReference type="AlphaFoldDB" id="A0ABD1EST7"/>
<evidence type="ECO:0000313" key="2">
    <source>
        <dbReference type="Proteomes" id="UP001566132"/>
    </source>
</evidence>
<protein>
    <submittedName>
        <fullName evidence="1">Uncharacterized protein</fullName>
    </submittedName>
</protein>
<keyword evidence="2" id="KW-1185">Reference proteome</keyword>
<reference evidence="1 2" key="1">
    <citation type="submission" date="2024-05" db="EMBL/GenBank/DDBJ databases">
        <title>Genetic variation in Jamaican populations of the coffee berry borer (Hypothenemus hampei).</title>
        <authorList>
            <person name="Errbii M."/>
            <person name="Myrie A."/>
        </authorList>
    </citation>
    <scope>NUCLEOTIDE SEQUENCE [LARGE SCALE GENOMIC DNA]</scope>
    <source>
        <strain evidence="1">JA-Hopewell-2020-01-JO</strain>
        <tissue evidence="1">Whole body</tissue>
    </source>
</reference>
<name>A0ABD1EST7_HYPHA</name>
<evidence type="ECO:0000313" key="1">
    <source>
        <dbReference type="EMBL" id="KAL1501858.1"/>
    </source>
</evidence>
<proteinExistence type="predicted"/>
<dbReference type="EMBL" id="JBDJPC010000005">
    <property type="protein sequence ID" value="KAL1501858.1"/>
    <property type="molecule type" value="Genomic_DNA"/>
</dbReference>
<dbReference type="Proteomes" id="UP001566132">
    <property type="component" value="Unassembled WGS sequence"/>
</dbReference>
<sequence length="87" mass="9989">MEAKVSKSSKMNKIARMLLYISTLRALVFSGLKLRTIIWSYLWLSQIINYQNLNVSSNQNLADVNCGFRTFNPETTAWKTVLVLEDS</sequence>
<gene>
    <name evidence="1" type="ORF">ABEB36_007104</name>
</gene>
<comment type="caution">
    <text evidence="1">The sequence shown here is derived from an EMBL/GenBank/DDBJ whole genome shotgun (WGS) entry which is preliminary data.</text>
</comment>
<accession>A0ABD1EST7</accession>
<organism evidence="1 2">
    <name type="scientific">Hypothenemus hampei</name>
    <name type="common">Coffee berry borer</name>
    <dbReference type="NCBI Taxonomy" id="57062"/>
    <lineage>
        <taxon>Eukaryota</taxon>
        <taxon>Metazoa</taxon>
        <taxon>Ecdysozoa</taxon>
        <taxon>Arthropoda</taxon>
        <taxon>Hexapoda</taxon>
        <taxon>Insecta</taxon>
        <taxon>Pterygota</taxon>
        <taxon>Neoptera</taxon>
        <taxon>Endopterygota</taxon>
        <taxon>Coleoptera</taxon>
        <taxon>Polyphaga</taxon>
        <taxon>Cucujiformia</taxon>
        <taxon>Curculionidae</taxon>
        <taxon>Scolytinae</taxon>
        <taxon>Hypothenemus</taxon>
    </lineage>
</organism>